<dbReference type="EMBL" id="QGLM01000012">
    <property type="protein sequence ID" value="PXY95491.1"/>
    <property type="molecule type" value="Genomic_DNA"/>
</dbReference>
<feature type="transmembrane region" description="Helical" evidence="6">
    <location>
        <begin position="12"/>
        <end position="38"/>
    </location>
</feature>
<evidence type="ECO:0000256" key="5">
    <source>
        <dbReference type="ARBA" id="ARBA00023136"/>
    </source>
</evidence>
<feature type="domain" description="Major facilitator superfamily (MFS) profile" evidence="7">
    <location>
        <begin position="12"/>
        <end position="384"/>
    </location>
</feature>
<feature type="transmembrane region" description="Helical" evidence="6">
    <location>
        <begin position="77"/>
        <end position="101"/>
    </location>
</feature>
<keyword evidence="4 6" id="KW-1133">Transmembrane helix</keyword>
<evidence type="ECO:0000259" key="7">
    <source>
        <dbReference type="PROSITE" id="PS50850"/>
    </source>
</evidence>
<comment type="subcellular location">
    <subcellularLocation>
        <location evidence="1">Cell membrane</location>
        <topology evidence="1">Multi-pass membrane protein</topology>
    </subcellularLocation>
</comment>
<dbReference type="AlphaFoldDB" id="A0A318MSI1"/>
<evidence type="ECO:0000256" key="1">
    <source>
        <dbReference type="ARBA" id="ARBA00004651"/>
    </source>
</evidence>
<dbReference type="CDD" id="cd17324">
    <property type="entry name" value="MFS_NepI_like"/>
    <property type="match status" value="1"/>
</dbReference>
<feature type="transmembrane region" description="Helical" evidence="6">
    <location>
        <begin position="165"/>
        <end position="186"/>
    </location>
</feature>
<evidence type="ECO:0000256" key="3">
    <source>
        <dbReference type="ARBA" id="ARBA00022692"/>
    </source>
</evidence>
<accession>A0A318MSI1</accession>
<dbReference type="Proteomes" id="UP000247838">
    <property type="component" value="Unassembled WGS sequence"/>
</dbReference>
<dbReference type="Pfam" id="PF07690">
    <property type="entry name" value="MFS_1"/>
    <property type="match status" value="1"/>
</dbReference>
<protein>
    <submittedName>
        <fullName evidence="8">MFS transporter</fullName>
    </submittedName>
</protein>
<dbReference type="InterPro" id="IPR050189">
    <property type="entry name" value="MFS_Efflux_Transporters"/>
</dbReference>
<feature type="transmembrane region" description="Helical" evidence="6">
    <location>
        <begin position="140"/>
        <end position="159"/>
    </location>
</feature>
<reference evidence="8 9" key="1">
    <citation type="submission" date="2018-05" db="EMBL/GenBank/DDBJ databases">
        <title>Reference genomes for bee gut microbiota database.</title>
        <authorList>
            <person name="Ellegaard K.M."/>
        </authorList>
    </citation>
    <scope>NUCLEOTIDE SEQUENCE [LARGE SCALE GENOMIC DNA]</scope>
    <source>
        <strain evidence="8 9">ESL0167</strain>
    </source>
</reference>
<evidence type="ECO:0000256" key="4">
    <source>
        <dbReference type="ARBA" id="ARBA00022989"/>
    </source>
</evidence>
<dbReference type="SUPFAM" id="SSF103473">
    <property type="entry name" value="MFS general substrate transporter"/>
    <property type="match status" value="1"/>
</dbReference>
<feature type="transmembrane region" description="Helical" evidence="6">
    <location>
        <begin position="295"/>
        <end position="313"/>
    </location>
</feature>
<feature type="transmembrane region" description="Helical" evidence="6">
    <location>
        <begin position="107"/>
        <end position="128"/>
    </location>
</feature>
<evidence type="ECO:0000256" key="2">
    <source>
        <dbReference type="ARBA" id="ARBA00022475"/>
    </source>
</evidence>
<feature type="transmembrane region" description="Helical" evidence="6">
    <location>
        <begin position="361"/>
        <end position="380"/>
    </location>
</feature>
<dbReference type="InterPro" id="IPR011701">
    <property type="entry name" value="MFS"/>
</dbReference>
<proteinExistence type="predicted"/>
<sequence>MTITTNQANNRLLLILTLGVFGILNTEMGVVGIVPIIAEHFNISVPDAGWMISLFALVIASTAPLVPLFFSQINRKVTMVLALSVFVISNIVSIFADSYAIQLVFRAIPAIFHPVYITIAFTTAAASVKQEDIPKAVARLFVGVSAGMVLGVPVTSFIADEWGFSMAMVFFTAVNIIVLLATLLFIPSMPVNNKLTYGKQLGVLKKPVLWISVIAAILMNAVMFGFYSYLSDYLHSVTLLSFKIISVLLFAYGMTNIIGNVLAGRLLSRKPHPTLIMMPILLVGLYILLFVLGTYAFAITVILLLLGLCVGIANNGNQFMVSTSAPDAPEFANGLFLTAANLGTTLGTFVCGLIISGWGTQYTVLGAALFAALGFIGIVIRNRVFIITNTEKIT</sequence>
<evidence type="ECO:0000313" key="9">
    <source>
        <dbReference type="Proteomes" id="UP000247838"/>
    </source>
</evidence>
<gene>
    <name evidence="8" type="ORF">DKK76_05075</name>
</gene>
<name>A0A318MSI1_FRIPE</name>
<keyword evidence="5 6" id="KW-0472">Membrane</keyword>
<feature type="transmembrane region" description="Helical" evidence="6">
    <location>
        <begin position="334"/>
        <end position="355"/>
    </location>
</feature>
<dbReference type="InterPro" id="IPR036259">
    <property type="entry name" value="MFS_trans_sf"/>
</dbReference>
<keyword evidence="2" id="KW-1003">Cell membrane</keyword>
<organism evidence="8 9">
    <name type="scientific">Frischella perrara</name>
    <dbReference type="NCBI Taxonomy" id="1267021"/>
    <lineage>
        <taxon>Bacteria</taxon>
        <taxon>Pseudomonadati</taxon>
        <taxon>Pseudomonadota</taxon>
        <taxon>Gammaproteobacteria</taxon>
        <taxon>Orbales</taxon>
        <taxon>Orbaceae</taxon>
        <taxon>Frischella</taxon>
    </lineage>
</organism>
<dbReference type="PANTHER" id="PTHR43124:SF3">
    <property type="entry name" value="CHLORAMPHENICOL EFFLUX PUMP RV0191"/>
    <property type="match status" value="1"/>
</dbReference>
<keyword evidence="3 6" id="KW-0812">Transmembrane</keyword>
<feature type="transmembrane region" description="Helical" evidence="6">
    <location>
        <begin position="207"/>
        <end position="227"/>
    </location>
</feature>
<evidence type="ECO:0000313" key="8">
    <source>
        <dbReference type="EMBL" id="PXY95491.1"/>
    </source>
</evidence>
<dbReference type="PROSITE" id="PS50850">
    <property type="entry name" value="MFS"/>
    <property type="match status" value="1"/>
</dbReference>
<feature type="transmembrane region" description="Helical" evidence="6">
    <location>
        <begin position="273"/>
        <end position="289"/>
    </location>
</feature>
<dbReference type="RefSeq" id="WP_110443415.1">
    <property type="nucleotide sequence ID" value="NZ_QGLM01000012.1"/>
</dbReference>
<evidence type="ECO:0000256" key="6">
    <source>
        <dbReference type="SAM" id="Phobius"/>
    </source>
</evidence>
<dbReference type="GO" id="GO:0005886">
    <property type="term" value="C:plasma membrane"/>
    <property type="evidence" value="ECO:0007669"/>
    <property type="project" value="UniProtKB-SubCell"/>
</dbReference>
<feature type="transmembrane region" description="Helical" evidence="6">
    <location>
        <begin position="50"/>
        <end position="70"/>
    </location>
</feature>
<comment type="caution">
    <text evidence="8">The sequence shown here is derived from an EMBL/GenBank/DDBJ whole genome shotgun (WGS) entry which is preliminary data.</text>
</comment>
<dbReference type="PANTHER" id="PTHR43124">
    <property type="entry name" value="PURINE EFFLUX PUMP PBUE"/>
    <property type="match status" value="1"/>
</dbReference>
<dbReference type="GO" id="GO:0022857">
    <property type="term" value="F:transmembrane transporter activity"/>
    <property type="evidence" value="ECO:0007669"/>
    <property type="project" value="InterPro"/>
</dbReference>
<dbReference type="Gene3D" id="1.20.1250.20">
    <property type="entry name" value="MFS general substrate transporter like domains"/>
    <property type="match status" value="1"/>
</dbReference>
<dbReference type="InterPro" id="IPR020846">
    <property type="entry name" value="MFS_dom"/>
</dbReference>